<keyword evidence="3" id="KW-0328">Glycosyltransferase</keyword>
<dbReference type="InterPro" id="IPR050194">
    <property type="entry name" value="Glycosyltransferase_grp1"/>
</dbReference>
<comment type="caution">
    <text evidence="3">The sequence shown here is derived from an EMBL/GenBank/DDBJ whole genome shotgun (WGS) entry which is preliminary data.</text>
</comment>
<dbReference type="SUPFAM" id="SSF53756">
    <property type="entry name" value="UDP-Glycosyltransferase/glycogen phosphorylase"/>
    <property type="match status" value="1"/>
</dbReference>
<dbReference type="GO" id="GO:0016757">
    <property type="term" value="F:glycosyltransferase activity"/>
    <property type="evidence" value="ECO:0007669"/>
    <property type="project" value="UniProtKB-KW"/>
</dbReference>
<dbReference type="Pfam" id="PF00534">
    <property type="entry name" value="Glycos_transf_1"/>
    <property type="match status" value="1"/>
</dbReference>
<dbReference type="EMBL" id="JBHUMB010000006">
    <property type="protein sequence ID" value="MFD2742551.1"/>
    <property type="molecule type" value="Genomic_DNA"/>
</dbReference>
<dbReference type="InterPro" id="IPR001296">
    <property type="entry name" value="Glyco_trans_1"/>
</dbReference>
<reference evidence="4" key="1">
    <citation type="journal article" date="2019" name="Int. J. Syst. Evol. Microbiol.">
        <title>The Global Catalogue of Microorganisms (GCM) 10K type strain sequencing project: providing services to taxonomists for standard genome sequencing and annotation.</title>
        <authorList>
            <consortium name="The Broad Institute Genomics Platform"/>
            <consortium name="The Broad Institute Genome Sequencing Center for Infectious Disease"/>
            <person name="Wu L."/>
            <person name="Ma J."/>
        </authorList>
    </citation>
    <scope>NUCLEOTIDE SEQUENCE [LARGE SCALE GENOMIC DNA]</scope>
    <source>
        <strain evidence="4">KCTC 42247</strain>
    </source>
</reference>
<dbReference type="CDD" id="cd03801">
    <property type="entry name" value="GT4_PimA-like"/>
    <property type="match status" value="1"/>
</dbReference>
<organism evidence="3 4">
    <name type="scientific">Sphingobacterium populi</name>
    <dbReference type="NCBI Taxonomy" id="1812824"/>
    <lineage>
        <taxon>Bacteria</taxon>
        <taxon>Pseudomonadati</taxon>
        <taxon>Bacteroidota</taxon>
        <taxon>Sphingobacteriia</taxon>
        <taxon>Sphingobacteriales</taxon>
        <taxon>Sphingobacteriaceae</taxon>
        <taxon>Sphingobacterium</taxon>
    </lineage>
</organism>
<dbReference type="InterPro" id="IPR028098">
    <property type="entry name" value="Glyco_trans_4-like_N"/>
</dbReference>
<feature type="domain" description="Glycosyltransferase subfamily 4-like N-terminal" evidence="2">
    <location>
        <begin position="14"/>
        <end position="136"/>
    </location>
</feature>
<gene>
    <name evidence="3" type="ORF">ACFSQ6_04010</name>
</gene>
<sequence>MEKQSYELIIGMQRYTQVHQIVYDGSESILHFFWKLNRRILKIVAEHPEIRLIHFNDGLIASFALYHSGYDHLKKTVTVHGLDVVFPLRYYQRKVLPRFNRFDLIIAVSEATAREIIVRGVNRDRVKVIANGIDHDWSTHPSISTLDLLLQKHHIPCGKKYLVLLGRPVKRKGFSWFIKEVLPQLDPKYHVLMIGPFAFKATFGERLLTILPSKWCNLIMLFLGYPSDQRALRSILQNPLYAMKVSHMGKIPTAELQVVLREAAAFIMPNISVKGDMEGFGLVCLEASSHGAIVFASALEGITDAIQDGKNGFLVESEDSSAWIYSLARLDQESDGLLQWRSQFRHYTLSQFGWDKMTRSYYCAFRTLLQQNAQKNS</sequence>
<evidence type="ECO:0000259" key="2">
    <source>
        <dbReference type="Pfam" id="PF13439"/>
    </source>
</evidence>
<dbReference type="PANTHER" id="PTHR45947">
    <property type="entry name" value="SULFOQUINOVOSYL TRANSFERASE SQD2"/>
    <property type="match status" value="1"/>
</dbReference>
<keyword evidence="3" id="KW-0808">Transferase</keyword>
<dbReference type="Proteomes" id="UP001597418">
    <property type="component" value="Unassembled WGS sequence"/>
</dbReference>
<dbReference type="Gene3D" id="3.40.50.2000">
    <property type="entry name" value="Glycogen Phosphorylase B"/>
    <property type="match status" value="2"/>
</dbReference>
<evidence type="ECO:0000259" key="1">
    <source>
        <dbReference type="Pfam" id="PF00534"/>
    </source>
</evidence>
<dbReference type="EC" id="2.4.-.-" evidence="3"/>
<protein>
    <submittedName>
        <fullName evidence="3">Glycosyltransferase family 4 protein</fullName>
        <ecNumber evidence="3">2.4.-.-</ecNumber>
    </submittedName>
</protein>
<keyword evidence="4" id="KW-1185">Reference proteome</keyword>
<feature type="domain" description="Glycosyl transferase family 1" evidence="1">
    <location>
        <begin position="151"/>
        <end position="330"/>
    </location>
</feature>
<accession>A0ABW5UC52</accession>
<evidence type="ECO:0000313" key="4">
    <source>
        <dbReference type="Proteomes" id="UP001597418"/>
    </source>
</evidence>
<evidence type="ECO:0000313" key="3">
    <source>
        <dbReference type="EMBL" id="MFD2742551.1"/>
    </source>
</evidence>
<dbReference type="PANTHER" id="PTHR45947:SF3">
    <property type="entry name" value="SULFOQUINOVOSYL TRANSFERASE SQD2"/>
    <property type="match status" value="1"/>
</dbReference>
<dbReference type="RefSeq" id="WP_231863203.1">
    <property type="nucleotide sequence ID" value="NZ_JBHUMB010000006.1"/>
</dbReference>
<name>A0ABW5UC52_9SPHI</name>
<dbReference type="Pfam" id="PF13439">
    <property type="entry name" value="Glyco_transf_4"/>
    <property type="match status" value="1"/>
</dbReference>
<proteinExistence type="predicted"/>